<dbReference type="Gene3D" id="3.20.20.80">
    <property type="entry name" value="Glycosidases"/>
    <property type="match status" value="1"/>
</dbReference>
<evidence type="ECO:0000256" key="3">
    <source>
        <dbReference type="SAM" id="MobiDB-lite"/>
    </source>
</evidence>
<feature type="region of interest" description="Disordered" evidence="3">
    <location>
        <begin position="216"/>
        <end position="239"/>
    </location>
</feature>
<dbReference type="PANTHER" id="PTHR10357:SF210">
    <property type="entry name" value="MALTODEXTRIN GLUCOSIDASE"/>
    <property type="match status" value="1"/>
</dbReference>
<feature type="compositionally biased region" description="Basic and acidic residues" evidence="3">
    <location>
        <begin position="22"/>
        <end position="34"/>
    </location>
</feature>
<dbReference type="AlphaFoldDB" id="A0A6B0VI27"/>
<protein>
    <submittedName>
        <fullName evidence="5">DUF3459 domain-containing protein</fullName>
    </submittedName>
</protein>
<dbReference type="SMART" id="SM00642">
    <property type="entry name" value="Aamy"/>
    <property type="match status" value="1"/>
</dbReference>
<proteinExistence type="predicted"/>
<comment type="caution">
    <text evidence="5">The sequence shown here is derived from an EMBL/GenBank/DDBJ whole genome shotgun (WGS) entry which is preliminary data.</text>
</comment>
<evidence type="ECO:0000259" key="4">
    <source>
        <dbReference type="SMART" id="SM00642"/>
    </source>
</evidence>
<evidence type="ECO:0000313" key="5">
    <source>
        <dbReference type="EMBL" id="MXV61164.1"/>
    </source>
</evidence>
<dbReference type="Pfam" id="PF00128">
    <property type="entry name" value="Alpha-amylase"/>
    <property type="match status" value="1"/>
</dbReference>
<keyword evidence="1" id="KW-0378">Hydrolase</keyword>
<name>A0A6B0VI27_9EURY</name>
<dbReference type="CDD" id="cd11313">
    <property type="entry name" value="AmyAc_arch_bac_AmyA"/>
    <property type="match status" value="1"/>
</dbReference>
<feature type="domain" description="Glycosyl hydrolase family 13 catalytic" evidence="4">
    <location>
        <begin position="250"/>
        <end position="619"/>
    </location>
</feature>
<dbReference type="RefSeq" id="WP_328821225.1">
    <property type="nucleotide sequence ID" value="NZ_WUYX01000015.1"/>
</dbReference>
<accession>A0A6B0VI27</accession>
<feature type="region of interest" description="Disordered" evidence="3">
    <location>
        <begin position="482"/>
        <end position="510"/>
    </location>
</feature>
<feature type="compositionally biased region" description="Basic and acidic residues" evidence="3">
    <location>
        <begin position="488"/>
        <end position="502"/>
    </location>
</feature>
<dbReference type="SUPFAM" id="SSF51445">
    <property type="entry name" value="(Trans)glycosidases"/>
    <property type="match status" value="1"/>
</dbReference>
<dbReference type="GO" id="GO:0005975">
    <property type="term" value="P:carbohydrate metabolic process"/>
    <property type="evidence" value="ECO:0007669"/>
    <property type="project" value="InterPro"/>
</dbReference>
<feature type="compositionally biased region" description="Polar residues" evidence="3">
    <location>
        <begin position="1"/>
        <end position="14"/>
    </location>
</feature>
<dbReference type="InterPro" id="IPR006047">
    <property type="entry name" value="GH13_cat_dom"/>
</dbReference>
<reference evidence="5 6" key="1">
    <citation type="submission" date="2020-01" db="EMBL/GenBank/DDBJ databases">
        <title>Natronorubrum sp. JWXQ-INN 674 isolated from Inner Mongolia Autonomous Region of China.</title>
        <authorList>
            <person name="Xue Q."/>
        </authorList>
    </citation>
    <scope>NUCLEOTIDE SEQUENCE [LARGE SCALE GENOMIC DNA]</scope>
    <source>
        <strain evidence="5 6">JWXQ-INN-674</strain>
    </source>
</reference>
<organism evidence="5 6">
    <name type="scientific">Natronorubrum halalkaliphilum</name>
    <dbReference type="NCBI Taxonomy" id="2691917"/>
    <lineage>
        <taxon>Archaea</taxon>
        <taxon>Methanobacteriati</taxon>
        <taxon>Methanobacteriota</taxon>
        <taxon>Stenosarchaea group</taxon>
        <taxon>Halobacteria</taxon>
        <taxon>Halobacteriales</taxon>
        <taxon>Natrialbaceae</taxon>
        <taxon>Natronorubrum</taxon>
    </lineage>
</organism>
<gene>
    <name evidence="5" type="ORF">GS429_03630</name>
</gene>
<dbReference type="InterPro" id="IPR017853">
    <property type="entry name" value="GH"/>
</dbReference>
<feature type="region of interest" description="Disordered" evidence="3">
    <location>
        <begin position="1"/>
        <end position="73"/>
    </location>
</feature>
<dbReference type="EMBL" id="WUYX01000015">
    <property type="protein sequence ID" value="MXV61164.1"/>
    <property type="molecule type" value="Genomic_DNA"/>
</dbReference>
<keyword evidence="6" id="KW-1185">Reference proteome</keyword>
<keyword evidence="2" id="KW-0326">Glycosidase</keyword>
<dbReference type="PANTHER" id="PTHR10357">
    <property type="entry name" value="ALPHA-AMYLASE FAMILY MEMBER"/>
    <property type="match status" value="1"/>
</dbReference>
<dbReference type="Proteomes" id="UP000434101">
    <property type="component" value="Unassembled WGS sequence"/>
</dbReference>
<evidence type="ECO:0000256" key="1">
    <source>
        <dbReference type="ARBA" id="ARBA00022801"/>
    </source>
</evidence>
<dbReference type="GO" id="GO:0016798">
    <property type="term" value="F:hydrolase activity, acting on glycosyl bonds"/>
    <property type="evidence" value="ECO:0007669"/>
    <property type="project" value="UniProtKB-KW"/>
</dbReference>
<feature type="compositionally biased region" description="Basic and acidic residues" evidence="3">
    <location>
        <begin position="54"/>
        <end position="63"/>
    </location>
</feature>
<evidence type="ECO:0000256" key="2">
    <source>
        <dbReference type="ARBA" id="ARBA00023295"/>
    </source>
</evidence>
<sequence length="712" mass="78252">MNRSNEFDPTSGRTATDGGTPEADRGFESGDGSHHPGPPRFVTVDDGIVNPNGREMETRDDLAPRNPEAGAAYDWRILESPAGSTAEPTDDPVAEFEPDVPGVYTLALEAPDGIHQLTVRAFPAEDESDPRPRVSLDAAIGDDRIELSVTATVAGSDRADDDLEIEYYVDDRDDAEIGPDGTIPIENVTDRVRVYAVAVGDRHSVPDAIELVPASGAEGVDDTDTGTTEPVRIERPFEPPDWVTDAPVYEIFTRRFPDQDEPTFESIADRLDHLETLGIDVLWLTPFLEAESGFGTPMDHGGPHGYNTRDYFAVDPDLGTMADFEALVDACHDRDIRVVFDLVINHTADTHPFYEAAVDESHPDHERYRDWYRWEEFEARDPDTYFGWDGIPNLDHGNPAVRAYLLSVVDFWAETVDGIRADVAWGVPLSFWTEIHDRVTSADSEFFLLDETLPSDVEMGGGRFHMHHDDVLRDTLESIGASVGTTDETGRDSANADDRESEGSDDSEADAVADEFTDSGVDADGATAILEAIAERDRRGAHPDSEWLLYVENHDTDRYLTQYGRDAQRAAGAATFTLPGSPMLYYGQETGATGRREPMNWDAFDDDLLAFYRRLIDLRRSHPALASDARLERLEFEADTDAAVAFARADPASGRQVVVLLHFGEGTATVEIDDPIETTDLCSGDPVSEGDSTEGWNHAIAVDSVVVLESVA</sequence>
<evidence type="ECO:0000313" key="6">
    <source>
        <dbReference type="Proteomes" id="UP000434101"/>
    </source>
</evidence>